<gene>
    <name evidence="12" type="ORF">GJV78_08390</name>
</gene>
<dbReference type="PANTHER" id="PTHR10266">
    <property type="entry name" value="CYTOCHROME C1"/>
    <property type="match status" value="1"/>
</dbReference>
<proteinExistence type="predicted"/>
<evidence type="ECO:0000313" key="13">
    <source>
        <dbReference type="Proteomes" id="UP000477739"/>
    </source>
</evidence>
<dbReference type="PROSITE" id="PS51007">
    <property type="entry name" value="CYTC"/>
    <property type="match status" value="1"/>
</dbReference>
<evidence type="ECO:0000256" key="2">
    <source>
        <dbReference type="ARBA" id="ARBA00022617"/>
    </source>
</evidence>
<keyword evidence="2 8" id="KW-0349">Heme</keyword>
<dbReference type="EMBL" id="WMJZ01000009">
    <property type="protein sequence ID" value="MTH46268.1"/>
    <property type="molecule type" value="Genomic_DNA"/>
</dbReference>
<reference evidence="12 13" key="1">
    <citation type="submission" date="2019-11" db="EMBL/GenBank/DDBJ databases">
        <title>Escherichia alba sp. nov. isolated from the gut of plastic-eating superworms Zophobas atratus.</title>
        <authorList>
            <person name="Yang Y."/>
        </authorList>
    </citation>
    <scope>NUCLEOTIDE SEQUENCE [LARGE SCALE GENOMIC DNA]</scope>
    <source>
        <strain evidence="13">BIT-B35</strain>
    </source>
</reference>
<sequence length="268" mass="30200">MRQHLLKYGVLLLTFCTLGSACGKEATPPRQEWSFSGISGGYDKAQLRRGLQVYEEKCRACHGMKYLTFRSLTRPGGPELSEEEAKRLASGYVFPDLQEDGQPGEREGALNDSFISPYLNDREAKYLNNGALPVDLSYIVRARGYDRGFPQFLFDAFLPYTDRGADYVFALLTGYQNDDPEMKANRYFPGGVINMPKPFTDGEIVWQAAPDIAQTEAQYARDVTAFLAWAADPDLTSRKRQGAYVMGYLAVMLVLLGTLRRMKRRSRP</sequence>
<evidence type="ECO:0000256" key="4">
    <source>
        <dbReference type="ARBA" id="ARBA00022723"/>
    </source>
</evidence>
<dbReference type="Proteomes" id="UP000477739">
    <property type="component" value="Unassembled WGS sequence"/>
</dbReference>
<comment type="subcellular location">
    <subcellularLocation>
        <location evidence="1">Membrane</location>
    </subcellularLocation>
</comment>
<evidence type="ECO:0000256" key="8">
    <source>
        <dbReference type="PIRSR" id="PIRSR602326-1"/>
    </source>
</evidence>
<evidence type="ECO:0000313" key="12">
    <source>
        <dbReference type="EMBL" id="MTH46268.1"/>
    </source>
</evidence>
<feature type="chain" id="PRO_5027078089" evidence="10">
    <location>
        <begin position="24"/>
        <end position="268"/>
    </location>
</feature>
<feature type="binding site" description="covalent" evidence="8">
    <location>
        <position position="195"/>
    </location>
    <ligand>
        <name>heme c</name>
        <dbReference type="ChEBI" id="CHEBI:61717"/>
    </ligand>
</feature>
<keyword evidence="7 9" id="KW-0472">Membrane</keyword>
<dbReference type="GO" id="GO:0009055">
    <property type="term" value="F:electron transfer activity"/>
    <property type="evidence" value="ECO:0007669"/>
    <property type="project" value="InterPro"/>
</dbReference>
<dbReference type="PANTHER" id="PTHR10266:SF3">
    <property type="entry name" value="CYTOCHROME C1, HEME PROTEIN, MITOCHONDRIAL"/>
    <property type="match status" value="1"/>
</dbReference>
<feature type="binding site" description="covalent" evidence="8">
    <location>
        <position position="61"/>
    </location>
    <ligand>
        <name>heme c</name>
        <dbReference type="ChEBI" id="CHEBI:61717"/>
    </ligand>
</feature>
<dbReference type="GO" id="GO:0016020">
    <property type="term" value="C:membrane"/>
    <property type="evidence" value="ECO:0007669"/>
    <property type="project" value="UniProtKB-SubCell"/>
</dbReference>
<dbReference type="InterPro" id="IPR009056">
    <property type="entry name" value="Cyt_c-like_dom"/>
</dbReference>
<keyword evidence="4 8" id="KW-0479">Metal-binding</keyword>
<organism evidence="12 13">
    <name type="scientific">Intestinirhabdus alba</name>
    <dbReference type="NCBI Taxonomy" id="2899544"/>
    <lineage>
        <taxon>Bacteria</taxon>
        <taxon>Pseudomonadati</taxon>
        <taxon>Pseudomonadota</taxon>
        <taxon>Gammaproteobacteria</taxon>
        <taxon>Enterobacterales</taxon>
        <taxon>Enterobacteriaceae</taxon>
        <taxon>Intestinirhabdus</taxon>
    </lineage>
</organism>
<feature type="transmembrane region" description="Helical" evidence="9">
    <location>
        <begin position="242"/>
        <end position="259"/>
    </location>
</feature>
<evidence type="ECO:0000256" key="6">
    <source>
        <dbReference type="ARBA" id="ARBA00023004"/>
    </source>
</evidence>
<feature type="binding site" description="covalent" evidence="8">
    <location>
        <position position="62"/>
    </location>
    <ligand>
        <name>heme c</name>
        <dbReference type="ChEBI" id="CHEBI:61717"/>
    </ligand>
</feature>
<feature type="signal peptide" evidence="10">
    <location>
        <begin position="1"/>
        <end position="23"/>
    </location>
</feature>
<dbReference type="InterPro" id="IPR002326">
    <property type="entry name" value="Cyt_c1"/>
</dbReference>
<dbReference type="GO" id="GO:0020037">
    <property type="term" value="F:heme binding"/>
    <property type="evidence" value="ECO:0007669"/>
    <property type="project" value="InterPro"/>
</dbReference>
<evidence type="ECO:0000256" key="1">
    <source>
        <dbReference type="ARBA" id="ARBA00004370"/>
    </source>
</evidence>
<feature type="domain" description="Cytochrome c" evidence="11">
    <location>
        <begin position="45"/>
        <end position="176"/>
    </location>
</feature>
<keyword evidence="5 9" id="KW-1133">Transmembrane helix</keyword>
<evidence type="ECO:0000256" key="10">
    <source>
        <dbReference type="SAM" id="SignalP"/>
    </source>
</evidence>
<dbReference type="GO" id="GO:0046872">
    <property type="term" value="F:metal ion binding"/>
    <property type="evidence" value="ECO:0007669"/>
    <property type="project" value="UniProtKB-KW"/>
</dbReference>
<name>A0A6L6IKN5_9ENTR</name>
<comment type="caution">
    <text evidence="12">The sequence shown here is derived from an EMBL/GenBank/DDBJ whole genome shotgun (WGS) entry which is preliminary data.</text>
</comment>
<dbReference type="PRINTS" id="PR00603">
    <property type="entry name" value="CYTOCHROMEC1"/>
</dbReference>
<dbReference type="Pfam" id="PF02167">
    <property type="entry name" value="Cytochrom_C1"/>
    <property type="match status" value="1"/>
</dbReference>
<evidence type="ECO:0000256" key="9">
    <source>
        <dbReference type="SAM" id="Phobius"/>
    </source>
</evidence>
<evidence type="ECO:0000259" key="11">
    <source>
        <dbReference type="PROSITE" id="PS51007"/>
    </source>
</evidence>
<evidence type="ECO:0000256" key="3">
    <source>
        <dbReference type="ARBA" id="ARBA00022692"/>
    </source>
</evidence>
<feature type="binding site" description="covalent" evidence="8">
    <location>
        <position position="58"/>
    </location>
    <ligand>
        <name>heme c</name>
        <dbReference type="ChEBI" id="CHEBI:61717"/>
    </ligand>
</feature>
<comment type="cofactor">
    <cofactor evidence="8">
        <name>heme c</name>
        <dbReference type="ChEBI" id="CHEBI:61717"/>
    </cofactor>
    <text evidence="8">Binds 1 heme c group covalently per subunit.</text>
</comment>
<dbReference type="InterPro" id="IPR036909">
    <property type="entry name" value="Cyt_c-like_dom_sf"/>
</dbReference>
<keyword evidence="10" id="KW-0732">Signal</keyword>
<dbReference type="PROSITE" id="PS51257">
    <property type="entry name" value="PROKAR_LIPOPROTEIN"/>
    <property type="match status" value="1"/>
</dbReference>
<dbReference type="SUPFAM" id="SSF46626">
    <property type="entry name" value="Cytochrome c"/>
    <property type="match status" value="1"/>
</dbReference>
<dbReference type="Gene3D" id="1.10.760.10">
    <property type="entry name" value="Cytochrome c-like domain"/>
    <property type="match status" value="1"/>
</dbReference>
<keyword evidence="3 9" id="KW-0812">Transmembrane</keyword>
<keyword evidence="6 8" id="KW-0408">Iron</keyword>
<dbReference type="RefSeq" id="WP_155107999.1">
    <property type="nucleotide sequence ID" value="NZ_WMJZ01000009.1"/>
</dbReference>
<evidence type="ECO:0000256" key="7">
    <source>
        <dbReference type="ARBA" id="ARBA00023136"/>
    </source>
</evidence>
<dbReference type="AlphaFoldDB" id="A0A6L6IKN5"/>
<dbReference type="OrthoDB" id="9798864at2"/>
<accession>A0A6L6IKN5</accession>
<evidence type="ECO:0000256" key="5">
    <source>
        <dbReference type="ARBA" id="ARBA00022989"/>
    </source>
</evidence>
<protein>
    <submittedName>
        <fullName evidence="12">Cytochrome c1</fullName>
    </submittedName>
</protein>
<keyword evidence="13" id="KW-1185">Reference proteome</keyword>